<reference evidence="2" key="3">
    <citation type="submission" date="2011-03" db="EMBL/GenBank/DDBJ databases">
        <title>Annotation of Magnaporthe poae ATCC 64411.</title>
        <authorList>
            <person name="Ma L.-J."/>
            <person name="Dead R."/>
            <person name="Young S.K."/>
            <person name="Zeng Q."/>
            <person name="Gargeya S."/>
            <person name="Fitzgerald M."/>
            <person name="Haas B."/>
            <person name="Abouelleil A."/>
            <person name="Alvarado L."/>
            <person name="Arachchi H.M."/>
            <person name="Berlin A."/>
            <person name="Brown A."/>
            <person name="Chapman S.B."/>
            <person name="Chen Z."/>
            <person name="Dunbar C."/>
            <person name="Freedman E."/>
            <person name="Gearin G."/>
            <person name="Gellesch M."/>
            <person name="Goldberg J."/>
            <person name="Griggs A."/>
            <person name="Gujja S."/>
            <person name="Heiman D."/>
            <person name="Howarth C."/>
            <person name="Larson L."/>
            <person name="Lui A."/>
            <person name="MacDonald P.J.P."/>
            <person name="Mehta T."/>
            <person name="Montmayeur A."/>
            <person name="Murphy C."/>
            <person name="Neiman D."/>
            <person name="Pearson M."/>
            <person name="Priest M."/>
            <person name="Roberts A."/>
            <person name="Saif S."/>
            <person name="Shea T."/>
            <person name="Shenoy N."/>
            <person name="Sisk P."/>
            <person name="Stolte C."/>
            <person name="Sykes S."/>
            <person name="Yandava C."/>
            <person name="Wortman J."/>
            <person name="Nusbaum C."/>
            <person name="Birren B."/>
        </authorList>
    </citation>
    <scope>NUCLEOTIDE SEQUENCE</scope>
    <source>
        <strain evidence="2">ATCC 64411</strain>
    </source>
</reference>
<reference evidence="4" key="1">
    <citation type="submission" date="2010-05" db="EMBL/GenBank/DDBJ databases">
        <title>The genome sequence of Magnaporthe poae strain ATCC 64411.</title>
        <authorList>
            <person name="Ma L.-J."/>
            <person name="Dead R."/>
            <person name="Young S."/>
            <person name="Zeng Q."/>
            <person name="Koehrsen M."/>
            <person name="Alvarado L."/>
            <person name="Berlin A."/>
            <person name="Chapman S.B."/>
            <person name="Chen Z."/>
            <person name="Freedman E."/>
            <person name="Gellesch M."/>
            <person name="Goldberg J."/>
            <person name="Griggs A."/>
            <person name="Gujja S."/>
            <person name="Heilman E.R."/>
            <person name="Heiman D."/>
            <person name="Hepburn T."/>
            <person name="Howarth C."/>
            <person name="Jen D."/>
            <person name="Larson L."/>
            <person name="Mehta T."/>
            <person name="Neiman D."/>
            <person name="Pearson M."/>
            <person name="Roberts A."/>
            <person name="Saif S."/>
            <person name="Shea T."/>
            <person name="Shenoy N."/>
            <person name="Sisk P."/>
            <person name="Stolte C."/>
            <person name="Sykes S."/>
            <person name="Walk T."/>
            <person name="White J."/>
            <person name="Yandava C."/>
            <person name="Haas B."/>
            <person name="Nusbaum C."/>
            <person name="Birren B."/>
        </authorList>
    </citation>
    <scope>NUCLEOTIDE SEQUENCE [LARGE SCALE GENOMIC DNA]</scope>
    <source>
        <strain evidence="4">ATCC 64411 / 73-15</strain>
    </source>
</reference>
<dbReference type="AlphaFoldDB" id="A0A0C4DWJ6"/>
<dbReference type="VEuPathDB" id="FungiDB:MAPG_04377"/>
<dbReference type="eggNOG" id="ENOG502RMVN">
    <property type="taxonomic scope" value="Eukaryota"/>
</dbReference>
<feature type="region of interest" description="Disordered" evidence="1">
    <location>
        <begin position="559"/>
        <end position="606"/>
    </location>
</feature>
<accession>A0A0C4DWJ6</accession>
<feature type="region of interest" description="Disordered" evidence="1">
    <location>
        <begin position="1"/>
        <end position="23"/>
    </location>
</feature>
<reference evidence="3" key="5">
    <citation type="submission" date="2015-06" db="UniProtKB">
        <authorList>
            <consortium name="EnsemblFungi"/>
        </authorList>
    </citation>
    <scope>IDENTIFICATION</scope>
    <source>
        <strain evidence="3">ATCC 64411</strain>
    </source>
</reference>
<evidence type="ECO:0000313" key="4">
    <source>
        <dbReference type="Proteomes" id="UP000011715"/>
    </source>
</evidence>
<evidence type="ECO:0000313" key="3">
    <source>
        <dbReference type="EnsemblFungi" id="MAPG_04377T0"/>
    </source>
</evidence>
<reference evidence="2" key="2">
    <citation type="submission" date="2010-05" db="EMBL/GenBank/DDBJ databases">
        <title>The Genome Sequence of Magnaporthe poae strain ATCC 64411.</title>
        <authorList>
            <consortium name="The Broad Institute Genome Sequencing Platform"/>
            <consortium name="Broad Institute Genome Sequencing Center for Infectious Disease"/>
            <person name="Ma L.-J."/>
            <person name="Dead R."/>
            <person name="Young S."/>
            <person name="Zeng Q."/>
            <person name="Koehrsen M."/>
            <person name="Alvarado L."/>
            <person name="Berlin A."/>
            <person name="Chapman S.B."/>
            <person name="Chen Z."/>
            <person name="Freedman E."/>
            <person name="Gellesch M."/>
            <person name="Goldberg J."/>
            <person name="Griggs A."/>
            <person name="Gujja S."/>
            <person name="Heilman E.R."/>
            <person name="Heiman D."/>
            <person name="Hepburn T."/>
            <person name="Howarth C."/>
            <person name="Jen D."/>
            <person name="Larson L."/>
            <person name="Mehta T."/>
            <person name="Neiman D."/>
            <person name="Pearson M."/>
            <person name="Roberts A."/>
            <person name="Saif S."/>
            <person name="Shea T."/>
            <person name="Shenoy N."/>
            <person name="Sisk P."/>
            <person name="Stolte C."/>
            <person name="Sykes S."/>
            <person name="Walk T."/>
            <person name="White J."/>
            <person name="Yandava C."/>
            <person name="Haas B."/>
            <person name="Nusbaum C."/>
            <person name="Birren B."/>
        </authorList>
    </citation>
    <scope>NUCLEOTIDE SEQUENCE</scope>
    <source>
        <strain evidence="2">ATCC 64411</strain>
    </source>
</reference>
<sequence>MAEDGNRSRVMPGGGGDEDIVMVGDGEMTARSIAQAALRVAVLLNNDKRKRPSDHDPTSPSSGDDPSPKRGKGDQEISSSSTGATSSSSSPRAEEQRPDEPAPEQGPEPGPLNHVMSTLMQGLRIGEKKLEMSKAKARADITRAPPRMGGMALTGVDAVRQVRPLWHSPFTERESLNAFFPAREPAWIQQHEAREDNGEEDSEACWEDMGPETRSEKLGVGRFRAQRATKSLAAATDSFNMITFQVPPVPAELNVGPGGKPLDLLDRLRFWAAKTGGLRRVNCKRFRFEVLSNAPFPSLEEDLKKEPGGFSRWSDGLYSPGVPLRKKSVSTSTSLLEQFNALVATQDGVLRDLKAIDSGVLRIYHGSIPDLRNRPHPWIWFEIRRPVVEDRPSLVEMPPSMHPMPGGMLVFALPQKNLKVLYSKSGKLCMALSHGGIPSFEFTHSGGIRDKVAGLPPDFLCVSKYDQSELKGDQEKKIDIYNDTDEATAEGDDSEEDGIWDSWYRWLCRECTKDQEVWRAIFRYMTQDRLELTVETLDNEPWMGFENGEWKETGAIAARNEPAAAAARPPARTGPKRRSRAVSNPRPLRSSGLRNEIKPEDDKGEK</sequence>
<dbReference type="EMBL" id="GL876968">
    <property type="protein sequence ID" value="KLU85349.1"/>
    <property type="molecule type" value="Genomic_DNA"/>
</dbReference>
<feature type="compositionally biased region" description="Low complexity" evidence="1">
    <location>
        <begin position="78"/>
        <end position="90"/>
    </location>
</feature>
<dbReference type="Proteomes" id="UP000011715">
    <property type="component" value="Unassembled WGS sequence"/>
</dbReference>
<feature type="region of interest" description="Disordered" evidence="1">
    <location>
        <begin position="44"/>
        <end position="115"/>
    </location>
</feature>
<gene>
    <name evidence="2" type="ORF">MAPG_04377</name>
</gene>
<feature type="compositionally biased region" description="Basic and acidic residues" evidence="1">
    <location>
        <begin position="66"/>
        <end position="75"/>
    </location>
</feature>
<reference evidence="3" key="4">
    <citation type="journal article" date="2015" name="G3 (Bethesda)">
        <title>Genome sequences of three phytopathogenic species of the Magnaporthaceae family of fungi.</title>
        <authorList>
            <person name="Okagaki L.H."/>
            <person name="Nunes C.C."/>
            <person name="Sailsbery J."/>
            <person name="Clay B."/>
            <person name="Brown D."/>
            <person name="John T."/>
            <person name="Oh Y."/>
            <person name="Young N."/>
            <person name="Fitzgerald M."/>
            <person name="Haas B.J."/>
            <person name="Zeng Q."/>
            <person name="Young S."/>
            <person name="Adiconis X."/>
            <person name="Fan L."/>
            <person name="Levin J.Z."/>
            <person name="Mitchell T.K."/>
            <person name="Okubara P.A."/>
            <person name="Farman M.L."/>
            <person name="Kohn L.M."/>
            <person name="Birren B."/>
            <person name="Ma L.-J."/>
            <person name="Dean R.A."/>
        </authorList>
    </citation>
    <scope>NUCLEOTIDE SEQUENCE</scope>
    <source>
        <strain evidence="3">ATCC 64411 / 73-15</strain>
    </source>
</reference>
<dbReference type="EnsemblFungi" id="MAPG_04377T0">
    <property type="protein sequence ID" value="MAPG_04377T0"/>
    <property type="gene ID" value="MAPG_04377"/>
</dbReference>
<organism evidence="3 4">
    <name type="scientific">Magnaporthiopsis poae (strain ATCC 64411 / 73-15)</name>
    <name type="common">Kentucky bluegrass fungus</name>
    <name type="synonym">Magnaporthe poae</name>
    <dbReference type="NCBI Taxonomy" id="644358"/>
    <lineage>
        <taxon>Eukaryota</taxon>
        <taxon>Fungi</taxon>
        <taxon>Dikarya</taxon>
        <taxon>Ascomycota</taxon>
        <taxon>Pezizomycotina</taxon>
        <taxon>Sordariomycetes</taxon>
        <taxon>Sordariomycetidae</taxon>
        <taxon>Magnaporthales</taxon>
        <taxon>Magnaporthaceae</taxon>
        <taxon>Magnaporthiopsis</taxon>
    </lineage>
</organism>
<keyword evidence="4" id="KW-1185">Reference proteome</keyword>
<proteinExistence type="predicted"/>
<evidence type="ECO:0000256" key="1">
    <source>
        <dbReference type="SAM" id="MobiDB-lite"/>
    </source>
</evidence>
<feature type="compositionally biased region" description="Low complexity" evidence="1">
    <location>
        <begin position="559"/>
        <end position="573"/>
    </location>
</feature>
<name>A0A0C4DWJ6_MAGP6</name>
<dbReference type="EMBL" id="ADBL01001035">
    <property type="status" value="NOT_ANNOTATED_CDS"/>
    <property type="molecule type" value="Genomic_DNA"/>
</dbReference>
<feature type="compositionally biased region" description="Basic and acidic residues" evidence="1">
    <location>
        <begin position="595"/>
        <end position="606"/>
    </location>
</feature>
<protein>
    <submittedName>
        <fullName evidence="2 3">Uncharacterized protein</fullName>
    </submittedName>
</protein>
<dbReference type="OrthoDB" id="10541156at2759"/>
<evidence type="ECO:0000313" key="2">
    <source>
        <dbReference type="EMBL" id="KLU85349.1"/>
    </source>
</evidence>